<keyword evidence="3" id="KW-1185">Reference proteome</keyword>
<gene>
    <name evidence="2" type="ORF">SAMN05421736_10735</name>
</gene>
<dbReference type="Proteomes" id="UP000198935">
    <property type="component" value="Unassembled WGS sequence"/>
</dbReference>
<organism evidence="2 3">
    <name type="scientific">Evansella caseinilytica</name>
    <dbReference type="NCBI Taxonomy" id="1503961"/>
    <lineage>
        <taxon>Bacteria</taxon>
        <taxon>Bacillati</taxon>
        <taxon>Bacillota</taxon>
        <taxon>Bacilli</taxon>
        <taxon>Bacillales</taxon>
        <taxon>Bacillaceae</taxon>
        <taxon>Evansella</taxon>
    </lineage>
</organism>
<dbReference type="AlphaFoldDB" id="A0A1H3QTS8"/>
<keyword evidence="1" id="KW-1133">Transmembrane helix</keyword>
<feature type="transmembrane region" description="Helical" evidence="1">
    <location>
        <begin position="70"/>
        <end position="93"/>
    </location>
</feature>
<dbReference type="STRING" id="1503961.SAMN05421736_10735"/>
<protein>
    <submittedName>
        <fullName evidence="2">Fluoroquinolone transport system permease protein</fullName>
    </submittedName>
</protein>
<feature type="transmembrane region" description="Helical" evidence="1">
    <location>
        <begin position="145"/>
        <end position="166"/>
    </location>
</feature>
<feature type="transmembrane region" description="Helical" evidence="1">
    <location>
        <begin position="31"/>
        <end position="50"/>
    </location>
</feature>
<evidence type="ECO:0000313" key="3">
    <source>
        <dbReference type="Proteomes" id="UP000198935"/>
    </source>
</evidence>
<keyword evidence="1" id="KW-0472">Membrane</keyword>
<accession>A0A1H3QTS8</accession>
<feature type="transmembrane region" description="Helical" evidence="1">
    <location>
        <begin position="202"/>
        <end position="221"/>
    </location>
</feature>
<proteinExistence type="predicted"/>
<keyword evidence="1" id="KW-0812">Transmembrane</keyword>
<sequence length="259" mass="28917">MNRKLSVNKWKKQELSVFLTGDLKNILRDPLMLLVLLVPVFMVLLVEFGLALVDGQLASFGDFRLLNHRLFIIAVILLMTPLMIGMVTGFLLLDEMDDGIFSYMEITPLKKWGYLFYRVTLPSVIGFAVSLLMAGIFFAGEPVRWGALSLSLALISFIGPLITMYLAAFAKNKVEGMAYSKLISLLLLAPILSYLFDSRWTMAAYAIPVTWGAEAIYVAAAGKMSAYGMIGHWPILFAGGIIVTFLWLALFYHKLKQTI</sequence>
<evidence type="ECO:0000313" key="2">
    <source>
        <dbReference type="EMBL" id="SDZ16461.1"/>
    </source>
</evidence>
<name>A0A1H3QTS8_9BACI</name>
<dbReference type="EMBL" id="FNPI01000007">
    <property type="protein sequence ID" value="SDZ16461.1"/>
    <property type="molecule type" value="Genomic_DNA"/>
</dbReference>
<feature type="transmembrane region" description="Helical" evidence="1">
    <location>
        <begin position="178"/>
        <end position="196"/>
    </location>
</feature>
<evidence type="ECO:0000256" key="1">
    <source>
        <dbReference type="SAM" id="Phobius"/>
    </source>
</evidence>
<reference evidence="3" key="1">
    <citation type="submission" date="2016-10" db="EMBL/GenBank/DDBJ databases">
        <authorList>
            <person name="Varghese N."/>
            <person name="Submissions S."/>
        </authorList>
    </citation>
    <scope>NUCLEOTIDE SEQUENCE [LARGE SCALE GENOMIC DNA]</scope>
    <source>
        <strain evidence="3">SP</strain>
    </source>
</reference>
<dbReference type="OrthoDB" id="1551065at2"/>
<feature type="transmembrane region" description="Helical" evidence="1">
    <location>
        <begin position="233"/>
        <end position="252"/>
    </location>
</feature>
<feature type="transmembrane region" description="Helical" evidence="1">
    <location>
        <begin position="114"/>
        <end position="139"/>
    </location>
</feature>